<dbReference type="InterPro" id="IPR000873">
    <property type="entry name" value="AMP-dep_synth/lig_dom"/>
</dbReference>
<evidence type="ECO:0000256" key="2">
    <source>
        <dbReference type="ARBA" id="ARBA00022598"/>
    </source>
</evidence>
<dbReference type="InterPro" id="IPR042099">
    <property type="entry name" value="ANL_N_sf"/>
</dbReference>
<dbReference type="GO" id="GO:0031956">
    <property type="term" value="F:medium-chain fatty acid-CoA ligase activity"/>
    <property type="evidence" value="ECO:0007669"/>
    <property type="project" value="TreeGrafter"/>
</dbReference>
<comment type="similarity">
    <text evidence="1">Belongs to the ATP-dependent AMP-binding enzyme family.</text>
</comment>
<dbReference type="PANTHER" id="PTHR43201">
    <property type="entry name" value="ACYL-COA SYNTHETASE"/>
    <property type="match status" value="1"/>
</dbReference>
<evidence type="ECO:0000259" key="3">
    <source>
        <dbReference type="Pfam" id="PF00501"/>
    </source>
</evidence>
<evidence type="ECO:0000313" key="5">
    <source>
        <dbReference type="EMBL" id="CAB4597852.1"/>
    </source>
</evidence>
<dbReference type="Gene3D" id="3.40.50.12780">
    <property type="entry name" value="N-terminal domain of ligase-like"/>
    <property type="match status" value="1"/>
</dbReference>
<evidence type="ECO:0000259" key="4">
    <source>
        <dbReference type="Pfam" id="PF13193"/>
    </source>
</evidence>
<dbReference type="FunFam" id="3.30.300.30:FF:000008">
    <property type="entry name" value="2,3-dihydroxybenzoate-AMP ligase"/>
    <property type="match status" value="1"/>
</dbReference>
<evidence type="ECO:0000256" key="1">
    <source>
        <dbReference type="ARBA" id="ARBA00006432"/>
    </source>
</evidence>
<name>A0A6J6G923_9ZZZZ</name>
<dbReference type="GO" id="GO:0006631">
    <property type="term" value="P:fatty acid metabolic process"/>
    <property type="evidence" value="ECO:0007669"/>
    <property type="project" value="TreeGrafter"/>
</dbReference>
<dbReference type="Gene3D" id="3.30.300.30">
    <property type="match status" value="1"/>
</dbReference>
<feature type="domain" description="AMP-dependent synthetase/ligase" evidence="3">
    <location>
        <begin position="11"/>
        <end position="366"/>
    </location>
</feature>
<dbReference type="AlphaFoldDB" id="A0A6J6G923"/>
<sequence>MLLHEVVLGAARSIPGQAAIVHGDEVLTFGELADRVRRTALFATEFCPVGGRIAVIGENDPGWIDLYYGVPAAGRTLVFLNQRLSAPELSALITRSGASVVVGEPTHLDRLRLEGVELPLVDWDGWKLGCLALGDVPIAPVPSASSDAIPAWLLFTSGTTAAPKGALLTHRSVMAAVAASSAARPVEPDDVYAFPFPLCHVAGYNVVHRHFHGRPVVLLDRFEPKTFCAAVAARSATSTSLAATMLASLLDHVDSDPGALEDLRTLRSIAYGAAPMPPSLLRRADALLGVDFAQGYGMTELSGNAVFLDAEAHRRGLAGEPGLLAAAGRPAPGVEVRIADADDVDVRLGEVGEILVRADQMMIGYLDDPDASEAALRGGWLHTGDIGRIDDGGYLHVVDRSKDIIITGGENVSSREVEDVVAAFPGVLRVAVVGVPDPRWGENVCAVIVSPEADRPDPAVLAAFVRSRLAGFKVPRHVVFVTELPVNASGKVLKAQLRELLAEEPQLLGPRL</sequence>
<proteinExistence type="inferred from homology"/>
<dbReference type="Pfam" id="PF13193">
    <property type="entry name" value="AMP-binding_C"/>
    <property type="match status" value="1"/>
</dbReference>
<dbReference type="SUPFAM" id="SSF56801">
    <property type="entry name" value="Acetyl-CoA synthetase-like"/>
    <property type="match status" value="1"/>
</dbReference>
<accession>A0A6J6G923</accession>
<dbReference type="Pfam" id="PF00501">
    <property type="entry name" value="AMP-binding"/>
    <property type="match status" value="1"/>
</dbReference>
<dbReference type="EMBL" id="CAEZUP010000004">
    <property type="protein sequence ID" value="CAB4597852.1"/>
    <property type="molecule type" value="Genomic_DNA"/>
</dbReference>
<gene>
    <name evidence="5" type="ORF">UFOPK1835_00176</name>
</gene>
<dbReference type="PANTHER" id="PTHR43201:SF5">
    <property type="entry name" value="MEDIUM-CHAIN ACYL-COA LIGASE ACSF2, MITOCHONDRIAL"/>
    <property type="match status" value="1"/>
</dbReference>
<dbReference type="InterPro" id="IPR045851">
    <property type="entry name" value="AMP-bd_C_sf"/>
</dbReference>
<reference evidence="5" key="1">
    <citation type="submission" date="2020-05" db="EMBL/GenBank/DDBJ databases">
        <authorList>
            <person name="Chiriac C."/>
            <person name="Salcher M."/>
            <person name="Ghai R."/>
            <person name="Kavagutti S V."/>
        </authorList>
    </citation>
    <scope>NUCLEOTIDE SEQUENCE</scope>
</reference>
<organism evidence="5">
    <name type="scientific">freshwater metagenome</name>
    <dbReference type="NCBI Taxonomy" id="449393"/>
    <lineage>
        <taxon>unclassified sequences</taxon>
        <taxon>metagenomes</taxon>
        <taxon>ecological metagenomes</taxon>
    </lineage>
</organism>
<feature type="domain" description="AMP-binding enzyme C-terminal" evidence="4">
    <location>
        <begin position="416"/>
        <end position="491"/>
    </location>
</feature>
<protein>
    <submittedName>
        <fullName evidence="5">Unannotated protein</fullName>
    </submittedName>
</protein>
<dbReference type="InterPro" id="IPR025110">
    <property type="entry name" value="AMP-bd_C"/>
</dbReference>
<keyword evidence="2" id="KW-0436">Ligase</keyword>